<dbReference type="EMBL" id="CP021425">
    <property type="protein sequence ID" value="ARU54576.1"/>
    <property type="molecule type" value="Genomic_DNA"/>
</dbReference>
<evidence type="ECO:0000313" key="1">
    <source>
        <dbReference type="EMBL" id="ARU54576.1"/>
    </source>
</evidence>
<dbReference type="Proteomes" id="UP000196027">
    <property type="component" value="Chromosome"/>
</dbReference>
<proteinExistence type="predicted"/>
<name>A0A1Y0I464_9GAMM</name>
<protein>
    <submittedName>
        <fullName evidence="1">Uncharacterized protein</fullName>
    </submittedName>
</protein>
<reference evidence="1 2" key="1">
    <citation type="submission" date="2017-05" db="EMBL/GenBank/DDBJ databases">
        <title>Genomic insights into alkan degradation activity of Oleiphilus messinensis.</title>
        <authorList>
            <person name="Kozyavkin S.A."/>
            <person name="Slesarev A.I."/>
            <person name="Golyshin P.N."/>
            <person name="Korzhenkov A."/>
            <person name="Golyshina O.N."/>
            <person name="Toshchakov S.V."/>
        </authorList>
    </citation>
    <scope>NUCLEOTIDE SEQUENCE [LARGE SCALE GENOMIC DNA]</scope>
    <source>
        <strain evidence="1 2">ME102</strain>
    </source>
</reference>
<dbReference type="KEGG" id="ome:OLMES_0472"/>
<dbReference type="AlphaFoldDB" id="A0A1Y0I464"/>
<organism evidence="1 2">
    <name type="scientific">Oleiphilus messinensis</name>
    <dbReference type="NCBI Taxonomy" id="141451"/>
    <lineage>
        <taxon>Bacteria</taxon>
        <taxon>Pseudomonadati</taxon>
        <taxon>Pseudomonadota</taxon>
        <taxon>Gammaproteobacteria</taxon>
        <taxon>Oceanospirillales</taxon>
        <taxon>Oleiphilaceae</taxon>
        <taxon>Oleiphilus</taxon>
    </lineage>
</organism>
<sequence>MGEVFASDLEKENLLPLENFHSQLATDFHWLNETVLDCNNAYNCDIIPHVLPCWLSHY</sequence>
<accession>A0A1Y0I464</accession>
<gene>
    <name evidence="1" type="ORF">OLMES_0472</name>
</gene>
<evidence type="ECO:0000313" key="2">
    <source>
        <dbReference type="Proteomes" id="UP000196027"/>
    </source>
</evidence>
<keyword evidence="2" id="KW-1185">Reference proteome</keyword>